<organism evidence="2 3">
    <name type="scientific">Delitschia confertaspora ATCC 74209</name>
    <dbReference type="NCBI Taxonomy" id="1513339"/>
    <lineage>
        <taxon>Eukaryota</taxon>
        <taxon>Fungi</taxon>
        <taxon>Dikarya</taxon>
        <taxon>Ascomycota</taxon>
        <taxon>Pezizomycotina</taxon>
        <taxon>Dothideomycetes</taxon>
        <taxon>Pleosporomycetidae</taxon>
        <taxon>Pleosporales</taxon>
        <taxon>Delitschiaceae</taxon>
        <taxon>Delitschia</taxon>
    </lineage>
</organism>
<keyword evidence="1" id="KW-0812">Transmembrane</keyword>
<dbReference type="EMBL" id="ML993932">
    <property type="protein sequence ID" value="KAF2202562.1"/>
    <property type="molecule type" value="Genomic_DNA"/>
</dbReference>
<name>A0A9P4JNK1_9PLEO</name>
<accession>A0A9P4JNK1</accession>
<evidence type="ECO:0000256" key="1">
    <source>
        <dbReference type="SAM" id="Phobius"/>
    </source>
</evidence>
<sequence length="158" mass="18402">MEQKYITVPLNQIHYQIQLPDDESASKENELLMHQGSRYPPREKRAAQLLKKLRPSYSLLNLFLLLVIIGLFVKKRWTTRDYKYGIGGDITGFTPRFPQSITTFKPDLPFVPSNVAEFWSKEVEEKWLSIVLRSLDGSKLKTCRSTITLRRLFITTPI</sequence>
<comment type="caution">
    <text evidence="2">The sequence shown here is derived from an EMBL/GenBank/DDBJ whole genome shotgun (WGS) entry which is preliminary data.</text>
</comment>
<gene>
    <name evidence="2" type="ORF">GQ43DRAFT_306315</name>
</gene>
<reference evidence="2" key="1">
    <citation type="journal article" date="2020" name="Stud. Mycol.">
        <title>101 Dothideomycetes genomes: a test case for predicting lifestyles and emergence of pathogens.</title>
        <authorList>
            <person name="Haridas S."/>
            <person name="Albert R."/>
            <person name="Binder M."/>
            <person name="Bloem J."/>
            <person name="Labutti K."/>
            <person name="Salamov A."/>
            <person name="Andreopoulos B."/>
            <person name="Baker S."/>
            <person name="Barry K."/>
            <person name="Bills G."/>
            <person name="Bluhm B."/>
            <person name="Cannon C."/>
            <person name="Castanera R."/>
            <person name="Culley D."/>
            <person name="Daum C."/>
            <person name="Ezra D."/>
            <person name="Gonzalez J."/>
            <person name="Henrissat B."/>
            <person name="Kuo A."/>
            <person name="Liang C."/>
            <person name="Lipzen A."/>
            <person name="Lutzoni F."/>
            <person name="Magnuson J."/>
            <person name="Mondo S."/>
            <person name="Nolan M."/>
            <person name="Ohm R."/>
            <person name="Pangilinan J."/>
            <person name="Park H.-J."/>
            <person name="Ramirez L."/>
            <person name="Alfaro M."/>
            <person name="Sun H."/>
            <person name="Tritt A."/>
            <person name="Yoshinaga Y."/>
            <person name="Zwiers L.-H."/>
            <person name="Turgeon B."/>
            <person name="Goodwin S."/>
            <person name="Spatafora J."/>
            <person name="Crous P."/>
            <person name="Grigoriev I."/>
        </authorList>
    </citation>
    <scope>NUCLEOTIDE SEQUENCE</scope>
    <source>
        <strain evidence="2">ATCC 74209</strain>
    </source>
</reference>
<keyword evidence="3" id="KW-1185">Reference proteome</keyword>
<feature type="transmembrane region" description="Helical" evidence="1">
    <location>
        <begin position="56"/>
        <end position="73"/>
    </location>
</feature>
<keyword evidence="1" id="KW-1133">Transmembrane helix</keyword>
<keyword evidence="1" id="KW-0472">Membrane</keyword>
<proteinExistence type="predicted"/>
<dbReference type="AlphaFoldDB" id="A0A9P4JNK1"/>
<protein>
    <submittedName>
        <fullName evidence="2">Uncharacterized protein</fullName>
    </submittedName>
</protein>
<evidence type="ECO:0000313" key="3">
    <source>
        <dbReference type="Proteomes" id="UP000799536"/>
    </source>
</evidence>
<evidence type="ECO:0000313" key="2">
    <source>
        <dbReference type="EMBL" id="KAF2202562.1"/>
    </source>
</evidence>
<dbReference type="Proteomes" id="UP000799536">
    <property type="component" value="Unassembled WGS sequence"/>
</dbReference>